<dbReference type="Gramene" id="ESQ51245">
    <property type="protein sequence ID" value="ESQ51245"/>
    <property type="gene ID" value="EUTSA_v10017597mg"/>
</dbReference>
<reference evidence="2 3" key="1">
    <citation type="journal article" date="2013" name="Front. Plant Sci.">
        <title>The Reference Genome of the Halophytic Plant Eutrema salsugineum.</title>
        <authorList>
            <person name="Yang R."/>
            <person name="Jarvis D.E."/>
            <person name="Chen H."/>
            <person name="Beilstein M.A."/>
            <person name="Grimwood J."/>
            <person name="Jenkins J."/>
            <person name="Shu S."/>
            <person name="Prochnik S."/>
            <person name="Xin M."/>
            <person name="Ma C."/>
            <person name="Schmutz J."/>
            <person name="Wing R.A."/>
            <person name="Mitchell-Olds T."/>
            <person name="Schumaker K.S."/>
            <person name="Wang X."/>
        </authorList>
    </citation>
    <scope>NUCLEOTIDE SEQUENCE [LARGE SCALE GENOMIC DNA]</scope>
</reference>
<sequence length="321" mass="36833">MAKISEFPDDLLIKILSFLPTKVAVSTSVLSKQWQFIWMWLPKLKFTNDYSNPIMLRDFISKYLPLHRAPVIESLHLKCNCESTEPEDIKQWVGIAVSRCVRELSIYRSVFYNAVFLPSSLYTCKSLVTLELDGNILVNVPQMVLLPCLKTCKLQRVIYSNEDSLRMLLSHCPALEDLTISGIAGDNMGALVVNVPSLKRSSLYKGKTCSSSDRNVIVTPSLKYFQVEDYRENVSYLIEHMPNREEADICVWQDIDKFLESMTSVKSLTLRVLRPVYLPVVVFNQLEHLTLHISNNYWSKLLVRLLKVSPELRVLNLDVDV</sequence>
<dbReference type="AlphaFoldDB" id="V4LL13"/>
<feature type="domain" description="F-box" evidence="1">
    <location>
        <begin position="7"/>
        <end position="47"/>
    </location>
</feature>
<feature type="non-terminal residue" evidence="2">
    <location>
        <position position="321"/>
    </location>
</feature>
<gene>
    <name evidence="2" type="ORF">EUTSA_v10017597mg</name>
</gene>
<dbReference type="OMA" id="SFCHKEE"/>
<dbReference type="CDD" id="cd22160">
    <property type="entry name" value="F-box_AtFBL13-like"/>
    <property type="match status" value="1"/>
</dbReference>
<dbReference type="InterPro" id="IPR053781">
    <property type="entry name" value="F-box_AtFBL13-like"/>
</dbReference>
<proteinExistence type="predicted"/>
<keyword evidence="3" id="KW-1185">Reference proteome</keyword>
<dbReference type="SUPFAM" id="SSF81383">
    <property type="entry name" value="F-box domain"/>
    <property type="match status" value="1"/>
</dbReference>
<dbReference type="InterPro" id="IPR050232">
    <property type="entry name" value="FBL13/AtMIF1-like"/>
</dbReference>
<organism evidence="2 3">
    <name type="scientific">Eutrema salsugineum</name>
    <name type="common">Saltwater cress</name>
    <name type="synonym">Sisymbrium salsugineum</name>
    <dbReference type="NCBI Taxonomy" id="72664"/>
    <lineage>
        <taxon>Eukaryota</taxon>
        <taxon>Viridiplantae</taxon>
        <taxon>Streptophyta</taxon>
        <taxon>Embryophyta</taxon>
        <taxon>Tracheophyta</taxon>
        <taxon>Spermatophyta</taxon>
        <taxon>Magnoliopsida</taxon>
        <taxon>eudicotyledons</taxon>
        <taxon>Gunneridae</taxon>
        <taxon>Pentapetalae</taxon>
        <taxon>rosids</taxon>
        <taxon>malvids</taxon>
        <taxon>Brassicales</taxon>
        <taxon>Brassicaceae</taxon>
        <taxon>Eutremeae</taxon>
        <taxon>Eutrema</taxon>
    </lineage>
</organism>
<dbReference type="Pfam" id="PF24758">
    <property type="entry name" value="LRR_At5g56370"/>
    <property type="match status" value="1"/>
</dbReference>
<accession>V4LL13</accession>
<dbReference type="Gene3D" id="3.80.10.10">
    <property type="entry name" value="Ribonuclease Inhibitor"/>
    <property type="match status" value="1"/>
</dbReference>
<dbReference type="Pfam" id="PF00646">
    <property type="entry name" value="F-box"/>
    <property type="match status" value="1"/>
</dbReference>
<dbReference type="KEGG" id="eus:EUTSA_v10017597mg"/>
<dbReference type="InterPro" id="IPR036047">
    <property type="entry name" value="F-box-like_dom_sf"/>
</dbReference>
<evidence type="ECO:0000259" key="1">
    <source>
        <dbReference type="SMART" id="SM00256"/>
    </source>
</evidence>
<dbReference type="InterPro" id="IPR001810">
    <property type="entry name" value="F-box_dom"/>
</dbReference>
<dbReference type="STRING" id="72664.V4LL13"/>
<dbReference type="PANTHER" id="PTHR31900">
    <property type="entry name" value="F-BOX/RNI SUPERFAMILY PROTEIN-RELATED"/>
    <property type="match status" value="1"/>
</dbReference>
<dbReference type="SUPFAM" id="SSF52047">
    <property type="entry name" value="RNI-like"/>
    <property type="match status" value="1"/>
</dbReference>
<dbReference type="PANTHER" id="PTHR31900:SF28">
    <property type="entry name" value="FBD DOMAIN-CONTAINING PROTEIN"/>
    <property type="match status" value="1"/>
</dbReference>
<dbReference type="InterPro" id="IPR055411">
    <property type="entry name" value="LRR_FXL15/At3g58940/PEG3-like"/>
</dbReference>
<evidence type="ECO:0000313" key="2">
    <source>
        <dbReference type="EMBL" id="ESQ51245.1"/>
    </source>
</evidence>
<dbReference type="SMART" id="SM00256">
    <property type="entry name" value="FBOX"/>
    <property type="match status" value="1"/>
</dbReference>
<dbReference type="EMBL" id="KI517385">
    <property type="protein sequence ID" value="ESQ51245.1"/>
    <property type="molecule type" value="Genomic_DNA"/>
</dbReference>
<dbReference type="Proteomes" id="UP000030689">
    <property type="component" value="Unassembled WGS sequence"/>
</dbReference>
<evidence type="ECO:0000313" key="3">
    <source>
        <dbReference type="Proteomes" id="UP000030689"/>
    </source>
</evidence>
<dbReference type="InterPro" id="IPR032675">
    <property type="entry name" value="LRR_dom_sf"/>
</dbReference>
<name>V4LL13_EUTSA</name>
<dbReference type="OrthoDB" id="1112304at2759"/>
<protein>
    <recommendedName>
        <fullName evidence="1">F-box domain-containing protein</fullName>
    </recommendedName>
</protein>